<evidence type="ECO:0000256" key="1">
    <source>
        <dbReference type="SAM" id="Coils"/>
    </source>
</evidence>
<dbReference type="InterPro" id="IPR015943">
    <property type="entry name" value="WD40/YVTN_repeat-like_dom_sf"/>
</dbReference>
<gene>
    <name evidence="2" type="ORF">A3C71_01955</name>
</gene>
<sequence length="599" mass="67138">MEKIFLKPIAKEISYRPSEPNIHCDSFEYGPRDEKTKHLGHLYVVGHLKHGEENMAYVLNLVSSLAKREYYSENGSAEEHPKKAFDHTLKKLNDVLEDFFENKEFQLDLGLVAMAGENIHIAKLGKFKIFLARSGEIIDILNNIDLFQKELTEEKKFSSVISGKIQEGDKLFALFPTRSLSAREKSIKLSLVKNNQEEFLANLASLNQSAKNFSCGGFHIEVKKVTETEIPIRSAYEVPVTPQLTAVEEKPAPPTLKQKEGKLISSADMSITKRQNILEKIREKITPRRSFKSLNHNQSWKGIALVVVILLGGIWGAKTLLQNNPEESVLNSAKENLKLAEIKVTQNETDSARDLLGLSLSSLVNLKENKKTEELKDKINSLLDRLDLVSNRQPEIFSSFSNAAATVNKILVFKEDLLAINPEKKVFKITQDAQTEISLPELLLNLTVKDSAIYEGNLYALDGRAIYKYADAMTGGKEKRLWLGGLTDSDPQNIAVDGNVYILSSDGTIIRYFKGKEEAKINLNAKISASSKMLIGKDSPHIYFADFTNKKIRVFDKTTGSLVMTYKTSNLSSFTDAALGDKVLYLSSGDNQIWKIELN</sequence>
<proteinExistence type="predicted"/>
<organism evidence="2 3">
    <name type="scientific">Candidatus Yanofskybacteria bacterium RIFCSPHIGHO2_02_FULL_43_15c</name>
    <dbReference type="NCBI Taxonomy" id="1802679"/>
    <lineage>
        <taxon>Bacteria</taxon>
        <taxon>Candidatus Yanofskyibacteriota</taxon>
    </lineage>
</organism>
<dbReference type="EMBL" id="MGJT01000017">
    <property type="protein sequence ID" value="OGN12513.1"/>
    <property type="molecule type" value="Genomic_DNA"/>
</dbReference>
<accession>A0A1F8FH99</accession>
<dbReference type="Proteomes" id="UP000178197">
    <property type="component" value="Unassembled WGS sequence"/>
</dbReference>
<comment type="caution">
    <text evidence="2">The sequence shown here is derived from an EMBL/GenBank/DDBJ whole genome shotgun (WGS) entry which is preliminary data.</text>
</comment>
<dbReference type="SUPFAM" id="SSF63825">
    <property type="entry name" value="YWTD domain"/>
    <property type="match status" value="1"/>
</dbReference>
<reference evidence="2 3" key="1">
    <citation type="journal article" date="2016" name="Nat. Commun.">
        <title>Thousands of microbial genomes shed light on interconnected biogeochemical processes in an aquifer system.</title>
        <authorList>
            <person name="Anantharaman K."/>
            <person name="Brown C.T."/>
            <person name="Hug L.A."/>
            <person name="Sharon I."/>
            <person name="Castelle C.J."/>
            <person name="Probst A.J."/>
            <person name="Thomas B.C."/>
            <person name="Singh A."/>
            <person name="Wilkins M.J."/>
            <person name="Karaoz U."/>
            <person name="Brodie E.L."/>
            <person name="Williams K.H."/>
            <person name="Hubbard S.S."/>
            <person name="Banfield J.F."/>
        </authorList>
    </citation>
    <scope>NUCLEOTIDE SEQUENCE [LARGE SCALE GENOMIC DNA]</scope>
</reference>
<feature type="coiled-coil region" evidence="1">
    <location>
        <begin position="330"/>
        <end position="392"/>
    </location>
</feature>
<dbReference type="Gene3D" id="2.130.10.10">
    <property type="entry name" value="YVTN repeat-like/Quinoprotein amine dehydrogenase"/>
    <property type="match status" value="1"/>
</dbReference>
<name>A0A1F8FH99_9BACT</name>
<protein>
    <recommendedName>
        <fullName evidence="4">PPM-type phosphatase domain-containing protein</fullName>
    </recommendedName>
</protein>
<evidence type="ECO:0008006" key="4">
    <source>
        <dbReference type="Google" id="ProtNLM"/>
    </source>
</evidence>
<evidence type="ECO:0000313" key="2">
    <source>
        <dbReference type="EMBL" id="OGN12513.1"/>
    </source>
</evidence>
<evidence type="ECO:0000313" key="3">
    <source>
        <dbReference type="Proteomes" id="UP000178197"/>
    </source>
</evidence>
<dbReference type="AlphaFoldDB" id="A0A1F8FH99"/>
<keyword evidence="1" id="KW-0175">Coiled coil</keyword>